<protein>
    <submittedName>
        <fullName evidence="1">6993_t:CDS:1</fullName>
    </submittedName>
</protein>
<gene>
    <name evidence="1" type="ORF">SPELUC_LOCUS4463</name>
</gene>
<evidence type="ECO:0000313" key="2">
    <source>
        <dbReference type="Proteomes" id="UP000789366"/>
    </source>
</evidence>
<evidence type="ECO:0000313" key="1">
    <source>
        <dbReference type="EMBL" id="CAG8533221.1"/>
    </source>
</evidence>
<dbReference type="EMBL" id="CAJVPW010003989">
    <property type="protein sequence ID" value="CAG8533221.1"/>
    <property type="molecule type" value="Genomic_DNA"/>
</dbReference>
<comment type="caution">
    <text evidence="1">The sequence shown here is derived from an EMBL/GenBank/DDBJ whole genome shotgun (WGS) entry which is preliminary data.</text>
</comment>
<accession>A0ACA9LP37</accession>
<dbReference type="Proteomes" id="UP000789366">
    <property type="component" value="Unassembled WGS sequence"/>
</dbReference>
<keyword evidence="2" id="KW-1185">Reference proteome</keyword>
<organism evidence="1 2">
    <name type="scientific">Cetraspora pellucida</name>
    <dbReference type="NCBI Taxonomy" id="1433469"/>
    <lineage>
        <taxon>Eukaryota</taxon>
        <taxon>Fungi</taxon>
        <taxon>Fungi incertae sedis</taxon>
        <taxon>Mucoromycota</taxon>
        <taxon>Glomeromycotina</taxon>
        <taxon>Glomeromycetes</taxon>
        <taxon>Diversisporales</taxon>
        <taxon>Gigasporaceae</taxon>
        <taxon>Cetraspora</taxon>
    </lineage>
</organism>
<reference evidence="1" key="1">
    <citation type="submission" date="2021-06" db="EMBL/GenBank/DDBJ databases">
        <authorList>
            <person name="Kallberg Y."/>
            <person name="Tangrot J."/>
            <person name="Rosling A."/>
        </authorList>
    </citation>
    <scope>NUCLEOTIDE SEQUENCE</scope>
    <source>
        <strain evidence="1">28 12/20/2015</strain>
    </source>
</reference>
<proteinExistence type="predicted"/>
<name>A0ACA9LP37_9GLOM</name>
<sequence>MLFYSSFESSINTNEMPSVINVENDNYQLSSENEDLINDFSSFKDNDETERIFSNANESDMNTINQLKSNILLKNYEIEEIVVKLPDESSYAPETAQAITTYLQVIDEPVATEEILDDEVIISIVQADENEESISQKINEEDKVPDPSVTPAKVFNAMQTVICYEKQKNSESNLPLEELEFL</sequence>